<dbReference type="Proteomes" id="UP000541444">
    <property type="component" value="Unassembled WGS sequence"/>
</dbReference>
<dbReference type="PANTHER" id="PTHR11864">
    <property type="entry name" value="PRE-MRNA-PROCESSING PROTEIN PRP40"/>
    <property type="match status" value="1"/>
</dbReference>
<dbReference type="Gene3D" id="1.10.10.440">
    <property type="entry name" value="FF domain"/>
    <property type="match status" value="1"/>
</dbReference>
<feature type="region of interest" description="Disordered" evidence="1">
    <location>
        <begin position="149"/>
        <end position="295"/>
    </location>
</feature>
<dbReference type="GO" id="GO:0071004">
    <property type="term" value="C:U2-type prespliceosome"/>
    <property type="evidence" value="ECO:0007669"/>
    <property type="project" value="TreeGrafter"/>
</dbReference>
<dbReference type="GO" id="GO:0045292">
    <property type="term" value="P:mRNA cis splicing, via spliceosome"/>
    <property type="evidence" value="ECO:0007669"/>
    <property type="project" value="InterPro"/>
</dbReference>
<feature type="compositionally biased region" description="Acidic residues" evidence="1">
    <location>
        <begin position="281"/>
        <end position="295"/>
    </location>
</feature>
<dbReference type="AlphaFoldDB" id="A0A7J7L2X6"/>
<dbReference type="FunFam" id="1.10.10.440:FF:000026">
    <property type="entry name" value="Pre-mRNA-processing protein 40A"/>
    <property type="match status" value="1"/>
</dbReference>
<dbReference type="InterPro" id="IPR036517">
    <property type="entry name" value="FF_domain_sf"/>
</dbReference>
<dbReference type="SUPFAM" id="SSF81698">
    <property type="entry name" value="FF domain"/>
    <property type="match status" value="1"/>
</dbReference>
<evidence type="ECO:0000313" key="3">
    <source>
        <dbReference type="Proteomes" id="UP000541444"/>
    </source>
</evidence>
<dbReference type="InterPro" id="IPR039726">
    <property type="entry name" value="Prp40-like"/>
</dbReference>
<evidence type="ECO:0008006" key="4">
    <source>
        <dbReference type="Google" id="ProtNLM"/>
    </source>
</evidence>
<name>A0A7J7L2X6_9MAGN</name>
<keyword evidence="3" id="KW-1185">Reference proteome</keyword>
<proteinExistence type="predicted"/>
<comment type="caution">
    <text evidence="2">The sequence shown here is derived from an EMBL/GenBank/DDBJ whole genome shotgun (WGS) entry which is preliminary data.</text>
</comment>
<dbReference type="GO" id="GO:0005685">
    <property type="term" value="C:U1 snRNP"/>
    <property type="evidence" value="ECO:0007669"/>
    <property type="project" value="TreeGrafter"/>
</dbReference>
<accession>A0A7J7L2X6</accession>
<gene>
    <name evidence="2" type="ORF">GIB67_018937</name>
</gene>
<evidence type="ECO:0000313" key="2">
    <source>
        <dbReference type="EMBL" id="KAF6136898.1"/>
    </source>
</evidence>
<feature type="compositionally biased region" description="Basic residues" evidence="1">
    <location>
        <begin position="240"/>
        <end position="253"/>
    </location>
</feature>
<feature type="compositionally biased region" description="Basic and acidic residues" evidence="1">
    <location>
        <begin position="223"/>
        <end position="239"/>
    </location>
</feature>
<dbReference type="Pfam" id="PF25432">
    <property type="entry name" value="FF_PRPF40A"/>
    <property type="match status" value="1"/>
</dbReference>
<sequence length="295" mass="35735">MLVDWFSLKKFFSPQYHEDKSRIKDAIKLEKIIVISTWTLEDFKDAILDAISSPPISDINFKHVFDELMERIKEKEDKESKKRQRLADDFYDLLYSIKEIEASSIWEDCKQLFEDSQEYRTIGDEKIGKEIFENYITFLEEKVKDKERKRDEEKVKKEKEREEKEKKKEKERKEKEKERERERGKERSKKDESEGEKVELAEVKEDKKREKDKDRRHRKRHHSATDDISSDKDEKDDYKKPRKHSSDRKKSRRQAYTPESDSDGKHKRHKRDHTRRSGAYEELEDGELGEDGEIR</sequence>
<dbReference type="GO" id="GO:0003723">
    <property type="term" value="F:RNA binding"/>
    <property type="evidence" value="ECO:0007669"/>
    <property type="project" value="TreeGrafter"/>
</dbReference>
<protein>
    <recommendedName>
        <fullName evidence="4">Pre-mRNA-processing protein 40A</fullName>
    </recommendedName>
</protein>
<organism evidence="2 3">
    <name type="scientific">Kingdonia uniflora</name>
    <dbReference type="NCBI Taxonomy" id="39325"/>
    <lineage>
        <taxon>Eukaryota</taxon>
        <taxon>Viridiplantae</taxon>
        <taxon>Streptophyta</taxon>
        <taxon>Embryophyta</taxon>
        <taxon>Tracheophyta</taxon>
        <taxon>Spermatophyta</taxon>
        <taxon>Magnoliopsida</taxon>
        <taxon>Ranunculales</taxon>
        <taxon>Circaeasteraceae</taxon>
        <taxon>Kingdonia</taxon>
    </lineage>
</organism>
<reference evidence="2 3" key="1">
    <citation type="journal article" date="2020" name="IScience">
        <title>Genome Sequencing of the Endangered Kingdonia uniflora (Circaeasteraceae, Ranunculales) Reveals Potential Mechanisms of Evolutionary Specialization.</title>
        <authorList>
            <person name="Sun Y."/>
            <person name="Deng T."/>
            <person name="Zhang A."/>
            <person name="Moore M.J."/>
            <person name="Landis J.B."/>
            <person name="Lin N."/>
            <person name="Zhang H."/>
            <person name="Zhang X."/>
            <person name="Huang J."/>
            <person name="Zhang X."/>
            <person name="Sun H."/>
            <person name="Wang H."/>
        </authorList>
    </citation>
    <scope>NUCLEOTIDE SEQUENCE [LARGE SCALE GENOMIC DNA]</scope>
    <source>
        <strain evidence="2">TB1705</strain>
        <tissue evidence="2">Leaf</tissue>
    </source>
</reference>
<feature type="compositionally biased region" description="Basic and acidic residues" evidence="1">
    <location>
        <begin position="149"/>
        <end position="213"/>
    </location>
</feature>
<dbReference type="PANTHER" id="PTHR11864:SF0">
    <property type="entry name" value="PRP40 PRE-MRNA PROCESSING FACTOR 40 HOMOLOG A (YEAST)"/>
    <property type="match status" value="1"/>
</dbReference>
<evidence type="ECO:0000256" key="1">
    <source>
        <dbReference type="SAM" id="MobiDB-lite"/>
    </source>
</evidence>
<dbReference type="EMBL" id="JACGCM010002668">
    <property type="protein sequence ID" value="KAF6136898.1"/>
    <property type="molecule type" value="Genomic_DNA"/>
</dbReference>
<feature type="compositionally biased region" description="Basic residues" evidence="1">
    <location>
        <begin position="265"/>
        <end position="276"/>
    </location>
</feature>
<dbReference type="OrthoDB" id="187617at2759"/>